<feature type="domain" description="6-hydroxymethylpterin diphosphokinase MptE-like" evidence="1">
    <location>
        <begin position="4"/>
        <end position="164"/>
    </location>
</feature>
<accession>A0ABW7IDV1</accession>
<evidence type="ECO:0000259" key="1">
    <source>
        <dbReference type="Pfam" id="PF01973"/>
    </source>
</evidence>
<dbReference type="EMBL" id="JBIHSF010000005">
    <property type="protein sequence ID" value="MFH0259611.1"/>
    <property type="molecule type" value="Genomic_DNA"/>
</dbReference>
<sequence>MRIIRELRNLLALNSFRNMYGDSECIIVGNGPSVEVNDLKLIQDSGKVIFTFNRFYLAYEQLELEFFRPDFIMSIDPQMIKDFGQDIIDNRNDATVFFGINNRNALEGEYISFYIKNRIPFLFQKTPFNRISTGDSSVIAAIQMAYFMGMKKIYLYGVDHNFKHDIKSSDGMVKGGSNHFIKDYRSGRKWHPPVSENIELAFKACDKYLRERDGYIVNCSRRTKLDNIERMDLNDCL</sequence>
<keyword evidence="3" id="KW-1185">Reference proteome</keyword>
<comment type="caution">
    <text evidence="2">The sequence shown here is derived from an EMBL/GenBank/DDBJ whole genome shotgun (WGS) entry which is preliminary data.</text>
</comment>
<organism evidence="2 3">
    <name type="scientific">Vibrio barjaei</name>
    <dbReference type="NCBI Taxonomy" id="1676683"/>
    <lineage>
        <taxon>Bacteria</taxon>
        <taxon>Pseudomonadati</taxon>
        <taxon>Pseudomonadota</taxon>
        <taxon>Gammaproteobacteria</taxon>
        <taxon>Vibrionales</taxon>
        <taxon>Vibrionaceae</taxon>
        <taxon>Vibrio</taxon>
    </lineage>
</organism>
<protein>
    <submittedName>
        <fullName evidence="2">6-hydroxymethylpterin diphosphokinase MptE-like protein</fullName>
    </submittedName>
</protein>
<gene>
    <name evidence="2" type="ORF">ACGRH2_04015</name>
</gene>
<evidence type="ECO:0000313" key="2">
    <source>
        <dbReference type="EMBL" id="MFH0259611.1"/>
    </source>
</evidence>
<name>A0ABW7IDV1_9VIBR</name>
<dbReference type="Gene3D" id="3.90.1480.10">
    <property type="entry name" value="Alpha-2,3-sialyltransferase"/>
    <property type="match status" value="1"/>
</dbReference>
<dbReference type="SUPFAM" id="SSF102414">
    <property type="entry name" value="Alpha-2,3/8-sialyltransferase CstII"/>
    <property type="match status" value="1"/>
</dbReference>
<reference evidence="2 3" key="1">
    <citation type="submission" date="2024-10" db="EMBL/GenBank/DDBJ databases">
        <authorList>
            <person name="Yibar A."/>
            <person name="Saticioglu I.B."/>
            <person name="Duman M."/>
            <person name="Ajmi N."/>
            <person name="Gurler F."/>
            <person name="Ay H."/>
            <person name="Onuk E."/>
            <person name="Guler S."/>
            <person name="Romalde J.L."/>
        </authorList>
    </citation>
    <scope>NUCLEOTIDE SEQUENCE [LARGE SCALE GENOMIC DNA]</scope>
    <source>
        <strain evidence="2 3">1-TCBS-B</strain>
    </source>
</reference>
<evidence type="ECO:0000313" key="3">
    <source>
        <dbReference type="Proteomes" id="UP001607125"/>
    </source>
</evidence>
<dbReference type="Pfam" id="PF01973">
    <property type="entry name" value="MptE-like"/>
    <property type="match status" value="1"/>
</dbReference>
<dbReference type="InterPro" id="IPR036715">
    <property type="entry name" value="A-2_3-sialylTrfase_sf"/>
</dbReference>
<dbReference type="RefSeq" id="WP_394628625.1">
    <property type="nucleotide sequence ID" value="NZ_JBIHSF010000005.1"/>
</dbReference>
<dbReference type="Proteomes" id="UP001607125">
    <property type="component" value="Unassembled WGS sequence"/>
</dbReference>
<proteinExistence type="predicted"/>
<dbReference type="InterPro" id="IPR002826">
    <property type="entry name" value="MptE-like"/>
</dbReference>